<sequence>MAVNVTRHTVVIQPDFHLRIVVAGLGVLAVVYLLLLWQCWGTLNPRAAARRHKERRALQASYDEAFQRRDDLLYHLDWARQRGEKAEVKNLQGQLEGMLEELDDLESQRLNAAG</sequence>
<accession>A0A835YKF7</accession>
<evidence type="ECO:0000313" key="3">
    <source>
        <dbReference type="EMBL" id="KAG5176987.1"/>
    </source>
</evidence>
<evidence type="ECO:0000256" key="2">
    <source>
        <dbReference type="SAM" id="Phobius"/>
    </source>
</evidence>
<dbReference type="EMBL" id="JAFCMP010000531">
    <property type="protein sequence ID" value="KAG5176987.1"/>
    <property type="molecule type" value="Genomic_DNA"/>
</dbReference>
<keyword evidence="1" id="KW-0175">Coiled coil</keyword>
<feature type="transmembrane region" description="Helical" evidence="2">
    <location>
        <begin position="20"/>
        <end position="43"/>
    </location>
</feature>
<organism evidence="3 4">
    <name type="scientific">Tribonema minus</name>
    <dbReference type="NCBI Taxonomy" id="303371"/>
    <lineage>
        <taxon>Eukaryota</taxon>
        <taxon>Sar</taxon>
        <taxon>Stramenopiles</taxon>
        <taxon>Ochrophyta</taxon>
        <taxon>PX clade</taxon>
        <taxon>Xanthophyceae</taxon>
        <taxon>Tribonematales</taxon>
        <taxon>Tribonemataceae</taxon>
        <taxon>Tribonema</taxon>
    </lineage>
</organism>
<keyword evidence="2" id="KW-0472">Membrane</keyword>
<dbReference type="Proteomes" id="UP000664859">
    <property type="component" value="Unassembled WGS sequence"/>
</dbReference>
<feature type="coiled-coil region" evidence="1">
    <location>
        <begin position="81"/>
        <end position="108"/>
    </location>
</feature>
<dbReference type="OrthoDB" id="10348630at2759"/>
<comment type="caution">
    <text evidence="3">The sequence shown here is derived from an EMBL/GenBank/DDBJ whole genome shotgun (WGS) entry which is preliminary data.</text>
</comment>
<proteinExistence type="predicted"/>
<name>A0A835YKF7_9STRA</name>
<dbReference type="AlphaFoldDB" id="A0A835YKF7"/>
<keyword evidence="2" id="KW-1133">Transmembrane helix</keyword>
<evidence type="ECO:0000256" key="1">
    <source>
        <dbReference type="SAM" id="Coils"/>
    </source>
</evidence>
<keyword evidence="4" id="KW-1185">Reference proteome</keyword>
<protein>
    <submittedName>
        <fullName evidence="3">Uncharacterized protein</fullName>
    </submittedName>
</protein>
<keyword evidence="2" id="KW-0812">Transmembrane</keyword>
<reference evidence="3" key="1">
    <citation type="submission" date="2021-02" db="EMBL/GenBank/DDBJ databases">
        <title>First Annotated Genome of the Yellow-green Alga Tribonema minus.</title>
        <authorList>
            <person name="Mahan K.M."/>
        </authorList>
    </citation>
    <scope>NUCLEOTIDE SEQUENCE</scope>
    <source>
        <strain evidence="3">UTEX B ZZ1240</strain>
    </source>
</reference>
<gene>
    <name evidence="3" type="ORF">JKP88DRAFT_350935</name>
</gene>
<evidence type="ECO:0000313" key="4">
    <source>
        <dbReference type="Proteomes" id="UP000664859"/>
    </source>
</evidence>